<feature type="transmembrane region" description="Helical" evidence="9">
    <location>
        <begin position="235"/>
        <end position="257"/>
    </location>
</feature>
<dbReference type="GO" id="GO:0006629">
    <property type="term" value="P:lipid metabolic process"/>
    <property type="evidence" value="ECO:0007669"/>
    <property type="project" value="InterPro"/>
</dbReference>
<keyword evidence="4" id="KW-0808">Transferase</keyword>
<dbReference type="Pfam" id="PF13813">
    <property type="entry name" value="MBOAT_2"/>
    <property type="match status" value="1"/>
</dbReference>
<evidence type="ECO:0000256" key="7">
    <source>
        <dbReference type="ARBA" id="ARBA00023136"/>
    </source>
</evidence>
<dbReference type="EMBL" id="JAMQYH010000001">
    <property type="protein sequence ID" value="KAJ1701817.1"/>
    <property type="molecule type" value="Genomic_DNA"/>
</dbReference>
<evidence type="ECO:0000313" key="11">
    <source>
        <dbReference type="EMBL" id="KAJ1701817.1"/>
    </source>
</evidence>
<feature type="transmembrane region" description="Helical" evidence="9">
    <location>
        <begin position="294"/>
        <end position="312"/>
    </location>
</feature>
<evidence type="ECO:0000256" key="4">
    <source>
        <dbReference type="ARBA" id="ARBA00022679"/>
    </source>
</evidence>
<keyword evidence="8" id="KW-0012">Acyltransferase</keyword>
<comment type="pathway">
    <text evidence="2">Secondary metabolite biosynthesis.</text>
</comment>
<comment type="similarity">
    <text evidence="3">Belongs to the wax synthase family.</text>
</comment>
<dbReference type="AlphaFoldDB" id="A0A9Q0HX67"/>
<evidence type="ECO:0000256" key="3">
    <source>
        <dbReference type="ARBA" id="ARBA00007282"/>
    </source>
</evidence>
<dbReference type="InterPro" id="IPR044851">
    <property type="entry name" value="Wax_synthase"/>
</dbReference>
<keyword evidence="6 9" id="KW-1133">Transmembrane helix</keyword>
<organism evidence="11 12">
    <name type="scientific">Rhynchospora breviuscula</name>
    <dbReference type="NCBI Taxonomy" id="2022672"/>
    <lineage>
        <taxon>Eukaryota</taxon>
        <taxon>Viridiplantae</taxon>
        <taxon>Streptophyta</taxon>
        <taxon>Embryophyta</taxon>
        <taxon>Tracheophyta</taxon>
        <taxon>Spermatophyta</taxon>
        <taxon>Magnoliopsida</taxon>
        <taxon>Liliopsida</taxon>
        <taxon>Poales</taxon>
        <taxon>Cyperaceae</taxon>
        <taxon>Cyperoideae</taxon>
        <taxon>Rhynchosporeae</taxon>
        <taxon>Rhynchospora</taxon>
    </lineage>
</organism>
<dbReference type="GO" id="GO:0008374">
    <property type="term" value="F:O-acyltransferase activity"/>
    <property type="evidence" value="ECO:0007669"/>
    <property type="project" value="InterPro"/>
</dbReference>
<dbReference type="GO" id="GO:0016020">
    <property type="term" value="C:membrane"/>
    <property type="evidence" value="ECO:0007669"/>
    <property type="project" value="UniProtKB-SubCell"/>
</dbReference>
<feature type="transmembrane region" description="Helical" evidence="9">
    <location>
        <begin position="168"/>
        <end position="187"/>
    </location>
</feature>
<accession>A0A9Q0HX67</accession>
<proteinExistence type="inferred from homology"/>
<evidence type="ECO:0000313" key="12">
    <source>
        <dbReference type="Proteomes" id="UP001151287"/>
    </source>
</evidence>
<keyword evidence="7 9" id="KW-0472">Membrane</keyword>
<feature type="transmembrane region" description="Helical" evidence="9">
    <location>
        <begin position="77"/>
        <end position="94"/>
    </location>
</feature>
<gene>
    <name evidence="11" type="ORF">LUZ63_001596</name>
</gene>
<dbReference type="OrthoDB" id="1077582at2759"/>
<feature type="transmembrane region" description="Helical" evidence="9">
    <location>
        <begin position="126"/>
        <end position="148"/>
    </location>
</feature>
<evidence type="ECO:0000256" key="6">
    <source>
        <dbReference type="ARBA" id="ARBA00022989"/>
    </source>
</evidence>
<feature type="transmembrane region" description="Helical" evidence="9">
    <location>
        <begin position="50"/>
        <end position="70"/>
    </location>
</feature>
<comment type="subcellular location">
    <subcellularLocation>
        <location evidence="1">Membrane</location>
        <topology evidence="1">Multi-pass membrane protein</topology>
    </subcellularLocation>
</comment>
<evidence type="ECO:0000256" key="2">
    <source>
        <dbReference type="ARBA" id="ARBA00005179"/>
    </source>
</evidence>
<reference evidence="11" key="1">
    <citation type="journal article" date="2022" name="Cell">
        <title>Repeat-based holocentromeres influence genome architecture and karyotype evolution.</title>
        <authorList>
            <person name="Hofstatter P.G."/>
            <person name="Thangavel G."/>
            <person name="Lux T."/>
            <person name="Neumann P."/>
            <person name="Vondrak T."/>
            <person name="Novak P."/>
            <person name="Zhang M."/>
            <person name="Costa L."/>
            <person name="Castellani M."/>
            <person name="Scott A."/>
            <person name="Toegelov H."/>
            <person name="Fuchs J."/>
            <person name="Mata-Sucre Y."/>
            <person name="Dias Y."/>
            <person name="Vanzela A.L.L."/>
            <person name="Huettel B."/>
            <person name="Almeida C.C.S."/>
            <person name="Simkova H."/>
            <person name="Souza G."/>
            <person name="Pedrosa-Harand A."/>
            <person name="Macas J."/>
            <person name="Mayer K.F.X."/>
            <person name="Houben A."/>
            <person name="Marques A."/>
        </authorList>
    </citation>
    <scope>NUCLEOTIDE SEQUENCE</scope>
    <source>
        <strain evidence="11">RhyBre1mFocal</strain>
    </source>
</reference>
<sequence>MHHHQYPWPKLPPSILTELKCSIIVSFVLTAGMCYVRFATIHTPPGFRRFIALLPVISLLPVLPAAFSFIHLRTIAAIFLSWLALLKLLLLSIGKGPLDPSQSFLVFLFTATLPVKFQLGHRKSSLISISEVPLLSLKTLVLICNIYLYRYHPLYDMYTLLSLYTCHLYLGIELAMTLTGVIASIIINMPIEPQFNNPFLATSLRDFWSRRWNIMLSQTLRQLVYDPVAPRLGPAIGLITSFLVSGLMHEVIFYYLASTRPTGEVMSFFLLQGLGIIVEHIVKRATTWRPHKIIARPMTIGFVMISAFWLVFDPLLRTGADERVLEECMGVITFLEDVARAVLSKIRN</sequence>
<evidence type="ECO:0000259" key="10">
    <source>
        <dbReference type="Pfam" id="PF13813"/>
    </source>
</evidence>
<evidence type="ECO:0000256" key="9">
    <source>
        <dbReference type="SAM" id="Phobius"/>
    </source>
</evidence>
<keyword evidence="5 9" id="KW-0812">Transmembrane</keyword>
<dbReference type="Proteomes" id="UP001151287">
    <property type="component" value="Unassembled WGS sequence"/>
</dbReference>
<dbReference type="PANTHER" id="PTHR31595:SF57">
    <property type="entry name" value="OS04G0481900 PROTEIN"/>
    <property type="match status" value="1"/>
</dbReference>
<evidence type="ECO:0000256" key="5">
    <source>
        <dbReference type="ARBA" id="ARBA00022692"/>
    </source>
</evidence>
<feature type="transmembrane region" description="Helical" evidence="9">
    <location>
        <begin position="21"/>
        <end position="38"/>
    </location>
</feature>
<name>A0A9Q0HX67_9POAL</name>
<protein>
    <recommendedName>
        <fullName evidence="10">Wax synthase domain-containing protein</fullName>
    </recommendedName>
</protein>
<keyword evidence="12" id="KW-1185">Reference proteome</keyword>
<evidence type="ECO:0000256" key="8">
    <source>
        <dbReference type="ARBA" id="ARBA00023315"/>
    </source>
</evidence>
<dbReference type="InterPro" id="IPR032805">
    <property type="entry name" value="Wax_synthase_dom"/>
</dbReference>
<evidence type="ECO:0000256" key="1">
    <source>
        <dbReference type="ARBA" id="ARBA00004141"/>
    </source>
</evidence>
<dbReference type="PANTHER" id="PTHR31595">
    <property type="entry name" value="LONG-CHAIN-ALCOHOL O-FATTY-ACYLTRANSFERASE 3-RELATED"/>
    <property type="match status" value="1"/>
</dbReference>
<comment type="caution">
    <text evidence="11">The sequence shown here is derived from an EMBL/GenBank/DDBJ whole genome shotgun (WGS) entry which is preliminary data.</text>
</comment>
<feature type="domain" description="Wax synthase" evidence="10">
    <location>
        <begin position="192"/>
        <end position="270"/>
    </location>
</feature>